<keyword evidence="2" id="KW-0418">Kinase</keyword>
<protein>
    <submittedName>
        <fullName evidence="6">GAF domain-containing protein</fullName>
    </submittedName>
</protein>
<dbReference type="SMART" id="SM00065">
    <property type="entry name" value="GAF"/>
    <property type="match status" value="2"/>
</dbReference>
<feature type="domain" description="Histidine kinase/HSP90-like ATPase" evidence="5">
    <location>
        <begin position="481"/>
        <end position="571"/>
    </location>
</feature>
<dbReference type="InterPro" id="IPR011712">
    <property type="entry name" value="Sig_transdc_His_kin_sub3_dim/P"/>
</dbReference>
<dbReference type="Proteomes" id="UP001595765">
    <property type="component" value="Unassembled WGS sequence"/>
</dbReference>
<dbReference type="CDD" id="cd16917">
    <property type="entry name" value="HATPase_UhpB-NarQ-NarX-like"/>
    <property type="match status" value="1"/>
</dbReference>
<dbReference type="Pfam" id="PF02518">
    <property type="entry name" value="HATPase_c"/>
    <property type="match status" value="1"/>
</dbReference>
<reference evidence="7" key="1">
    <citation type="journal article" date="2019" name="Int. J. Syst. Evol. Microbiol.">
        <title>The Global Catalogue of Microorganisms (GCM) 10K type strain sequencing project: providing services to taxonomists for standard genome sequencing and annotation.</title>
        <authorList>
            <consortium name="The Broad Institute Genomics Platform"/>
            <consortium name="The Broad Institute Genome Sequencing Center for Infectious Disease"/>
            <person name="Wu L."/>
            <person name="Ma J."/>
        </authorList>
    </citation>
    <scope>NUCLEOTIDE SEQUENCE [LARGE SCALE GENOMIC DNA]</scope>
    <source>
        <strain evidence="7">CGMCC 4.7237</strain>
    </source>
</reference>
<evidence type="ECO:0000313" key="6">
    <source>
        <dbReference type="EMBL" id="MFC4032384.1"/>
    </source>
</evidence>
<dbReference type="InterPro" id="IPR029016">
    <property type="entry name" value="GAF-like_dom_sf"/>
</dbReference>
<feature type="domain" description="GAF" evidence="4">
    <location>
        <begin position="53"/>
        <end position="200"/>
    </location>
</feature>
<dbReference type="InterPro" id="IPR036890">
    <property type="entry name" value="HATPase_C_sf"/>
</dbReference>
<dbReference type="Pfam" id="PF07730">
    <property type="entry name" value="HisKA_3"/>
    <property type="match status" value="1"/>
</dbReference>
<keyword evidence="1" id="KW-0808">Transferase</keyword>
<dbReference type="PANTHER" id="PTHR24421:SF56">
    <property type="entry name" value="OXYGEN SENSOR HISTIDINE KINASE RESPONSE REGULATOR DOST"/>
    <property type="match status" value="1"/>
</dbReference>
<dbReference type="Pfam" id="PF13185">
    <property type="entry name" value="GAF_2"/>
    <property type="match status" value="2"/>
</dbReference>
<name>A0ABV8HPZ1_9ACTN</name>
<sequence length="580" mass="61335">MSEDQGRTGRQLPRLRLDDLLEELQVRIDAVRGTRDRVHSLLEAVLSVGQELDLSQVLRRIVETAVTLVDAEFGALGVIGEDAGLSEFITVGVSEERAEAIGPLPSGHGILGELIRHPRPLRLPELSAHPASYGFPANHPPMESFLGVPIRVREEVFGNIYLTEKRGGREFDGEDETLLATLAVAAGVAIENARLYQAAREGQLWMAANAEVVGKLLSGADEMDVLRLIAEHGRGILSADLAVVALPLAGTTDLQVMIAVGSDADAHRGLVLPREGTFMGAAMEAGQPITTPQVAKDARVTVGPPRWDGLGPAVAVPMVTDKAGRGVLLLARAERSPVFTGAETAPLLVFAGQAALALELADQRRRAEQIALLEDRDRIARDLHDLAIQRLFATGMTLQSAQRFIQHPEASERLLRAVDDLDETIKIIRSTIFGLRARDPGRPGRGLRALASAAVEDAARTLGFTPALRMEGLIDTDVPAAVAEDVLAVVTEALSNVARHAHAASAEVSLVVGSGVLTVTVTDDGGGLPDGGRRSGLLNLAERAEGLGGELTLGRGPRGGTRLTWRVPAAPPSAGPGGRS</sequence>
<dbReference type="EMBL" id="JBHSBB010000010">
    <property type="protein sequence ID" value="MFC4032384.1"/>
    <property type="molecule type" value="Genomic_DNA"/>
</dbReference>
<comment type="caution">
    <text evidence="6">The sequence shown here is derived from an EMBL/GenBank/DDBJ whole genome shotgun (WGS) entry which is preliminary data.</text>
</comment>
<evidence type="ECO:0000256" key="3">
    <source>
        <dbReference type="ARBA" id="ARBA00023012"/>
    </source>
</evidence>
<proteinExistence type="predicted"/>
<dbReference type="InterPro" id="IPR003018">
    <property type="entry name" value="GAF"/>
</dbReference>
<dbReference type="InterPro" id="IPR050482">
    <property type="entry name" value="Sensor_HK_TwoCompSys"/>
</dbReference>
<dbReference type="SUPFAM" id="SSF55874">
    <property type="entry name" value="ATPase domain of HSP90 chaperone/DNA topoisomerase II/histidine kinase"/>
    <property type="match status" value="1"/>
</dbReference>
<evidence type="ECO:0000259" key="5">
    <source>
        <dbReference type="SMART" id="SM00387"/>
    </source>
</evidence>
<evidence type="ECO:0000256" key="2">
    <source>
        <dbReference type="ARBA" id="ARBA00022777"/>
    </source>
</evidence>
<dbReference type="SMART" id="SM00387">
    <property type="entry name" value="HATPase_c"/>
    <property type="match status" value="1"/>
</dbReference>
<dbReference type="Gene3D" id="1.20.5.1930">
    <property type="match status" value="1"/>
</dbReference>
<dbReference type="SUPFAM" id="SSF55781">
    <property type="entry name" value="GAF domain-like"/>
    <property type="match status" value="2"/>
</dbReference>
<dbReference type="Gene3D" id="3.30.565.10">
    <property type="entry name" value="Histidine kinase-like ATPase, C-terminal domain"/>
    <property type="match status" value="1"/>
</dbReference>
<evidence type="ECO:0000259" key="4">
    <source>
        <dbReference type="SMART" id="SM00065"/>
    </source>
</evidence>
<organism evidence="6 7">
    <name type="scientific">Streptomyces polygonati</name>
    <dbReference type="NCBI Taxonomy" id="1617087"/>
    <lineage>
        <taxon>Bacteria</taxon>
        <taxon>Bacillati</taxon>
        <taxon>Actinomycetota</taxon>
        <taxon>Actinomycetes</taxon>
        <taxon>Kitasatosporales</taxon>
        <taxon>Streptomycetaceae</taxon>
        <taxon>Streptomyces</taxon>
    </lineage>
</organism>
<evidence type="ECO:0000256" key="1">
    <source>
        <dbReference type="ARBA" id="ARBA00022679"/>
    </source>
</evidence>
<dbReference type="InterPro" id="IPR003594">
    <property type="entry name" value="HATPase_dom"/>
</dbReference>
<dbReference type="Gene3D" id="3.30.450.40">
    <property type="match status" value="2"/>
</dbReference>
<accession>A0ABV8HPZ1</accession>
<dbReference type="RefSeq" id="WP_386429306.1">
    <property type="nucleotide sequence ID" value="NZ_JBHSBB010000010.1"/>
</dbReference>
<dbReference type="PANTHER" id="PTHR24421">
    <property type="entry name" value="NITRATE/NITRITE SENSOR PROTEIN NARX-RELATED"/>
    <property type="match status" value="1"/>
</dbReference>
<gene>
    <name evidence="6" type="ORF">ACFO3J_12935</name>
</gene>
<keyword evidence="3" id="KW-0902">Two-component regulatory system</keyword>
<feature type="domain" description="GAF" evidence="4">
    <location>
        <begin position="221"/>
        <end position="368"/>
    </location>
</feature>
<keyword evidence="7" id="KW-1185">Reference proteome</keyword>
<evidence type="ECO:0000313" key="7">
    <source>
        <dbReference type="Proteomes" id="UP001595765"/>
    </source>
</evidence>